<dbReference type="EC" id="2.7.13.3" evidence="2"/>
<evidence type="ECO:0000313" key="12">
    <source>
        <dbReference type="Proteomes" id="UP000580043"/>
    </source>
</evidence>
<dbReference type="Gene3D" id="3.30.565.10">
    <property type="entry name" value="Histidine kinase-like ATPase, C-terminal domain"/>
    <property type="match status" value="1"/>
</dbReference>
<evidence type="ECO:0000256" key="6">
    <source>
        <dbReference type="ARBA" id="ARBA00022777"/>
    </source>
</evidence>
<evidence type="ECO:0000256" key="2">
    <source>
        <dbReference type="ARBA" id="ARBA00012438"/>
    </source>
</evidence>
<name>A0A848G692_9RHOO</name>
<proteinExistence type="predicted"/>
<comment type="caution">
    <text evidence="11">The sequence shown here is derived from an EMBL/GenBank/DDBJ whole genome shotgun (WGS) entry which is preliminary data.</text>
</comment>
<dbReference type="SUPFAM" id="SSF55785">
    <property type="entry name" value="PYP-like sensor domain (PAS domain)"/>
    <property type="match status" value="1"/>
</dbReference>
<dbReference type="EMBL" id="JABBGA010000018">
    <property type="protein sequence ID" value="NML27768.1"/>
    <property type="molecule type" value="Genomic_DNA"/>
</dbReference>
<dbReference type="GO" id="GO:0004673">
    <property type="term" value="F:protein histidine kinase activity"/>
    <property type="evidence" value="ECO:0007669"/>
    <property type="project" value="UniProtKB-EC"/>
</dbReference>
<evidence type="ECO:0000256" key="5">
    <source>
        <dbReference type="ARBA" id="ARBA00022741"/>
    </source>
</evidence>
<dbReference type="NCBIfam" id="TIGR00229">
    <property type="entry name" value="sensory_box"/>
    <property type="match status" value="1"/>
</dbReference>
<keyword evidence="7" id="KW-0067">ATP-binding</keyword>
<feature type="domain" description="PAS fold-3" evidence="10">
    <location>
        <begin position="180"/>
        <end position="262"/>
    </location>
</feature>
<evidence type="ECO:0000256" key="4">
    <source>
        <dbReference type="ARBA" id="ARBA00022679"/>
    </source>
</evidence>
<dbReference type="CDD" id="cd00130">
    <property type="entry name" value="PAS"/>
    <property type="match status" value="1"/>
</dbReference>
<dbReference type="InterPro" id="IPR013655">
    <property type="entry name" value="PAS_fold_3"/>
</dbReference>
<evidence type="ECO:0000256" key="8">
    <source>
        <dbReference type="SAM" id="MobiDB-lite"/>
    </source>
</evidence>
<protein>
    <recommendedName>
        <fullName evidence="2">histidine kinase</fullName>
        <ecNumber evidence="2">2.7.13.3</ecNumber>
    </recommendedName>
</protein>
<evidence type="ECO:0000259" key="10">
    <source>
        <dbReference type="Pfam" id="PF08447"/>
    </source>
</evidence>
<dbReference type="Proteomes" id="UP000580043">
    <property type="component" value="Unassembled WGS sequence"/>
</dbReference>
<dbReference type="Pfam" id="PF07568">
    <property type="entry name" value="HisKA_2"/>
    <property type="match status" value="1"/>
</dbReference>
<evidence type="ECO:0000313" key="11">
    <source>
        <dbReference type="EMBL" id="NML27768.1"/>
    </source>
</evidence>
<feature type="domain" description="Signal transduction histidine kinase subgroup 2 dimerisation and phosphoacceptor" evidence="9">
    <location>
        <begin position="287"/>
        <end position="354"/>
    </location>
</feature>
<accession>A0A848G692</accession>
<dbReference type="InterPro" id="IPR000014">
    <property type="entry name" value="PAS"/>
</dbReference>
<reference evidence="11 12" key="1">
    <citation type="submission" date="2020-04" db="EMBL/GenBank/DDBJ databases">
        <title>Zoogloea sp. G-4-1-14 isolated from soil.</title>
        <authorList>
            <person name="Dahal R.H."/>
        </authorList>
    </citation>
    <scope>NUCLEOTIDE SEQUENCE [LARGE SCALE GENOMIC DNA]</scope>
    <source>
        <strain evidence="11 12">G-4-1-14</strain>
    </source>
</reference>
<keyword evidence="3" id="KW-0597">Phosphoprotein</keyword>
<keyword evidence="12" id="KW-1185">Reference proteome</keyword>
<organism evidence="11 12">
    <name type="scientific">Zoogloea dura</name>
    <dbReference type="NCBI Taxonomy" id="2728840"/>
    <lineage>
        <taxon>Bacteria</taxon>
        <taxon>Pseudomonadati</taxon>
        <taxon>Pseudomonadota</taxon>
        <taxon>Betaproteobacteria</taxon>
        <taxon>Rhodocyclales</taxon>
        <taxon>Zoogloeaceae</taxon>
        <taxon>Zoogloea</taxon>
    </lineage>
</organism>
<evidence type="ECO:0000256" key="1">
    <source>
        <dbReference type="ARBA" id="ARBA00000085"/>
    </source>
</evidence>
<keyword evidence="5" id="KW-0547">Nucleotide-binding</keyword>
<evidence type="ECO:0000259" key="9">
    <source>
        <dbReference type="Pfam" id="PF07568"/>
    </source>
</evidence>
<feature type="region of interest" description="Disordered" evidence="8">
    <location>
        <begin position="1"/>
        <end position="44"/>
    </location>
</feature>
<dbReference type="SUPFAM" id="SSF55874">
    <property type="entry name" value="ATPase domain of HSP90 chaperone/DNA topoisomerase II/histidine kinase"/>
    <property type="match status" value="1"/>
</dbReference>
<dbReference type="PANTHER" id="PTHR41523">
    <property type="entry name" value="TWO-COMPONENT SYSTEM SENSOR PROTEIN"/>
    <property type="match status" value="1"/>
</dbReference>
<dbReference type="Gene3D" id="3.30.450.20">
    <property type="entry name" value="PAS domain"/>
    <property type="match status" value="1"/>
</dbReference>
<evidence type="ECO:0000256" key="7">
    <source>
        <dbReference type="ARBA" id="ARBA00022840"/>
    </source>
</evidence>
<sequence length="492" mass="52524">MGSRSLGAFPQAGTPEHASGATAPTTSPTRSQWTTPSLMPGGPTRALLDMMMQDRHYGGLVTGPDGRILEVLGNAAGLLKQAPIDLIGCMLDAVVDLGAAPPCPDGRGQTRPTPAHGTGTLLNYQHLASGQAGTRITVLQALPSDACTLTTPAAEALFHGMQYSTQAMLWVSDPALKTFLYASPGFAHLWGHPADVAPAPAIWRDAVLPKDLPRVETFIAAQQAGRISNTEVRIRHQDGSVRWLWAHSCPWLDRQRQARVTGFVLDITTLRTDGTPPDASWEILLREGHHRIKNSLQALAALLRRHADSAGDHREILTEAVGQIRSIAAVHELYSQDGQPRASLDALLATLSRSAEGLYPGRPAIEIAPLPVIAAAPLAEPDIQPLAVMLNELLTNALKHGHSAATGTIRISIAVEGEYYVLRIDNPGRLPADFDFGQGRGLGSGLQLLAALADPPDIVLDVFQGGPDTVRARLSLHARRIPCPKEAPPHAR</sequence>
<dbReference type="PANTHER" id="PTHR41523:SF8">
    <property type="entry name" value="ETHYLENE RESPONSE SENSOR PROTEIN"/>
    <property type="match status" value="1"/>
</dbReference>
<dbReference type="InterPro" id="IPR036890">
    <property type="entry name" value="HATPase_C_sf"/>
</dbReference>
<gene>
    <name evidence="11" type="ORF">HHL15_18595</name>
</gene>
<dbReference type="InterPro" id="IPR035965">
    <property type="entry name" value="PAS-like_dom_sf"/>
</dbReference>
<dbReference type="Pfam" id="PF08447">
    <property type="entry name" value="PAS_3"/>
    <property type="match status" value="1"/>
</dbReference>
<dbReference type="AlphaFoldDB" id="A0A848G692"/>
<evidence type="ECO:0000256" key="3">
    <source>
        <dbReference type="ARBA" id="ARBA00022553"/>
    </source>
</evidence>
<comment type="catalytic activity">
    <reaction evidence="1">
        <text>ATP + protein L-histidine = ADP + protein N-phospho-L-histidine.</text>
        <dbReference type="EC" id="2.7.13.3"/>
    </reaction>
</comment>
<keyword evidence="6" id="KW-0418">Kinase</keyword>
<dbReference type="GO" id="GO:0005524">
    <property type="term" value="F:ATP binding"/>
    <property type="evidence" value="ECO:0007669"/>
    <property type="project" value="UniProtKB-KW"/>
</dbReference>
<dbReference type="InterPro" id="IPR011495">
    <property type="entry name" value="Sig_transdc_His_kin_sub2_dim/P"/>
</dbReference>
<keyword evidence="4" id="KW-0808">Transferase</keyword>
<feature type="compositionally biased region" description="Low complexity" evidence="8">
    <location>
        <begin position="18"/>
        <end position="29"/>
    </location>
</feature>